<dbReference type="EMBL" id="LT934121">
    <property type="protein sequence ID" value="VAI46351.1"/>
    <property type="molecule type" value="Genomic_DNA"/>
</dbReference>
<dbReference type="CDD" id="cd14703">
    <property type="entry name" value="bZIP_plant_RF2"/>
    <property type="match status" value="1"/>
</dbReference>
<name>A0A9R0Y094_TRITD</name>
<sequence>MENLISSAKASFDKPFFMEAFAVAACNIWKQRNLKWRSGQRSRVRKLQYIADLERTVDSLQIMGADLAVRVASHFQLRNALSIENKQLRRQIASLQQAKLMKDVNPT</sequence>
<evidence type="ECO:0008006" key="3">
    <source>
        <dbReference type="Google" id="ProtNLM"/>
    </source>
</evidence>
<dbReference type="GO" id="GO:0003700">
    <property type="term" value="F:DNA-binding transcription factor activity"/>
    <property type="evidence" value="ECO:0007669"/>
    <property type="project" value="InterPro"/>
</dbReference>
<organism evidence="1 2">
    <name type="scientific">Triticum turgidum subsp. durum</name>
    <name type="common">Durum wheat</name>
    <name type="synonym">Triticum durum</name>
    <dbReference type="NCBI Taxonomy" id="4567"/>
    <lineage>
        <taxon>Eukaryota</taxon>
        <taxon>Viridiplantae</taxon>
        <taxon>Streptophyta</taxon>
        <taxon>Embryophyta</taxon>
        <taxon>Tracheophyta</taxon>
        <taxon>Spermatophyta</taxon>
        <taxon>Magnoliopsida</taxon>
        <taxon>Liliopsida</taxon>
        <taxon>Poales</taxon>
        <taxon>Poaceae</taxon>
        <taxon>BOP clade</taxon>
        <taxon>Pooideae</taxon>
        <taxon>Triticodae</taxon>
        <taxon>Triticeae</taxon>
        <taxon>Triticinae</taxon>
        <taxon>Triticum</taxon>
    </lineage>
</organism>
<dbReference type="AlphaFoldDB" id="A0A9R0Y094"/>
<dbReference type="GO" id="GO:0005634">
    <property type="term" value="C:nucleus"/>
    <property type="evidence" value="ECO:0007669"/>
    <property type="project" value="UniProtKB-ARBA"/>
</dbReference>
<accession>A0A9R0Y094</accession>
<keyword evidence="2" id="KW-1185">Reference proteome</keyword>
<evidence type="ECO:0000313" key="1">
    <source>
        <dbReference type="EMBL" id="VAI46351.1"/>
    </source>
</evidence>
<dbReference type="Gramene" id="TRITD6Av1G120680.3">
    <property type="protein sequence ID" value="TRITD6Av1G120680.3"/>
    <property type="gene ID" value="TRITD6Av1G120680"/>
</dbReference>
<dbReference type="PANTHER" id="PTHR46835">
    <property type="entry name" value="BASIC-LEUCINE ZIPPER (BZIP) TRANSCRIPTION FACTOR FAMILY PROTEIN-RELATED"/>
    <property type="match status" value="1"/>
</dbReference>
<dbReference type="Proteomes" id="UP000324705">
    <property type="component" value="Chromosome 6A"/>
</dbReference>
<evidence type="ECO:0000313" key="2">
    <source>
        <dbReference type="Proteomes" id="UP000324705"/>
    </source>
</evidence>
<reference evidence="1 2" key="1">
    <citation type="submission" date="2017-09" db="EMBL/GenBank/DDBJ databases">
        <authorList>
            <consortium name="International Durum Wheat Genome Sequencing Consortium (IDWGSC)"/>
            <person name="Milanesi L."/>
        </authorList>
    </citation>
    <scope>NUCLEOTIDE SEQUENCE [LARGE SCALE GENOMIC DNA]</scope>
    <source>
        <strain evidence="2">cv. Svevo</strain>
    </source>
</reference>
<dbReference type="PANTHER" id="PTHR46835:SF4">
    <property type="entry name" value="B-ZIP PROTEIN"/>
    <property type="match status" value="1"/>
</dbReference>
<proteinExistence type="predicted"/>
<dbReference type="Gene3D" id="1.20.5.170">
    <property type="match status" value="1"/>
</dbReference>
<dbReference type="InterPro" id="IPR044797">
    <property type="entry name" value="At4g06598-like"/>
</dbReference>
<protein>
    <recommendedName>
        <fullName evidence="3">BZIP domain-containing protein</fullName>
    </recommendedName>
</protein>
<dbReference type="InterPro" id="IPR044759">
    <property type="entry name" value="bZIP_RF2"/>
</dbReference>
<gene>
    <name evidence="1" type="ORF">TRITD_6Av1G120680</name>
</gene>